<feature type="domain" description="AB hydrolase-1" evidence="5">
    <location>
        <begin position="107"/>
        <end position="490"/>
    </location>
</feature>
<evidence type="ECO:0000259" key="5">
    <source>
        <dbReference type="Pfam" id="PF00561"/>
    </source>
</evidence>
<keyword evidence="3 6" id="KW-0378">Hydrolase</keyword>
<dbReference type="Proteomes" id="UP000515728">
    <property type="component" value="Chromosome"/>
</dbReference>
<evidence type="ECO:0000256" key="4">
    <source>
        <dbReference type="SAM" id="SignalP"/>
    </source>
</evidence>
<dbReference type="PANTHER" id="PTHR43248">
    <property type="entry name" value="2-SUCCINYL-6-HYDROXY-2,4-CYCLOHEXADIENE-1-CARBOXYLATE SYNTHASE"/>
    <property type="match status" value="1"/>
</dbReference>
<keyword evidence="7" id="KW-1185">Reference proteome</keyword>
<dbReference type="PROSITE" id="PS51257">
    <property type="entry name" value="PROKAR_LIPOPROTEIN"/>
    <property type="match status" value="1"/>
</dbReference>
<dbReference type="AlphaFoldDB" id="A0A7G7MHV5"/>
<feature type="signal peptide" evidence="4">
    <location>
        <begin position="1"/>
        <end position="26"/>
    </location>
</feature>
<dbReference type="PANTHER" id="PTHR43248:SF29">
    <property type="entry name" value="TRIPEPTIDYL AMINOPEPTIDASE"/>
    <property type="match status" value="1"/>
</dbReference>
<comment type="similarity">
    <text evidence="1">Belongs to the peptidase S33 family.</text>
</comment>
<reference evidence="6 7" key="1">
    <citation type="submission" date="2020-08" db="EMBL/GenBank/DDBJ databases">
        <authorList>
            <person name="Mo P."/>
        </authorList>
    </citation>
    <scope>NUCLEOTIDE SEQUENCE [LARGE SCALE GENOMIC DNA]</scope>
    <source>
        <strain evidence="6 7">CGMCC 4.1532</strain>
    </source>
</reference>
<dbReference type="KEGG" id="ppel:H6H00_30785"/>
<protein>
    <submittedName>
        <fullName evidence="6">Alpha/beta fold hydrolase</fullName>
    </submittedName>
</protein>
<evidence type="ECO:0000256" key="2">
    <source>
        <dbReference type="ARBA" id="ARBA00022729"/>
    </source>
</evidence>
<dbReference type="InterPro" id="IPR000073">
    <property type="entry name" value="AB_hydrolase_1"/>
</dbReference>
<dbReference type="RefSeq" id="WP_185719116.1">
    <property type="nucleotide sequence ID" value="NZ_BAAAWI010000001.1"/>
</dbReference>
<dbReference type="EMBL" id="CP060131">
    <property type="protein sequence ID" value="QNG52366.1"/>
    <property type="molecule type" value="Genomic_DNA"/>
</dbReference>
<dbReference type="Gene3D" id="3.40.50.1820">
    <property type="entry name" value="alpha/beta hydrolase"/>
    <property type="match status" value="1"/>
</dbReference>
<proteinExistence type="inferred from homology"/>
<sequence>MDVRRVAAPAAALALALVAGCTTTVAGTGTAAGSPAPAGLESFYGQEPSWGPCAPFAVTADDRDSYADPALDCATVTVPLDYARPDGDTAEIAMLRKRATGDRIGSLLLNPGGPGASGMSFGPSIAAGIAGTPLAERFDLIGFDPRGVGASEPAIDCETDTERDEERADIDADGSPAGVALVEADSQEFVDRCVERVGLDVLANVGTREVVRDLDILRDALGDRQLTFLGYSYGTFIGAKYAEAFPANVRALVLDGAVDPAQDPVESSVDQAAGFQLAFDAFAADCATRPDCALGTDPAAAVDAFRALVLPLYDTPAAVGDGRQLGYADAMTGVVQALYSDQLWEVLRLGLTELTAGSGRVLALLADSYEGRAEDGTYDNDLEAFPVIACVDDRRITDPAVYLEIDTRYREVAPFRDDGRGPSAARPPCAFWPVPPTTEPALPVVDGLPPVLVISVTGDPATPYEAGVRLADQLGAALLSVEGNQHTVALTGVPCVDDAVTRYLVDLEIPADGASCTI</sequence>
<dbReference type="InterPro" id="IPR051601">
    <property type="entry name" value="Serine_prot/Carboxylest_S33"/>
</dbReference>
<keyword evidence="2 4" id="KW-0732">Signal</keyword>
<evidence type="ECO:0000256" key="1">
    <source>
        <dbReference type="ARBA" id="ARBA00010088"/>
    </source>
</evidence>
<organism evidence="6 7">
    <name type="scientific">Pseudonocardia petroleophila</name>
    <dbReference type="NCBI Taxonomy" id="37331"/>
    <lineage>
        <taxon>Bacteria</taxon>
        <taxon>Bacillati</taxon>
        <taxon>Actinomycetota</taxon>
        <taxon>Actinomycetes</taxon>
        <taxon>Pseudonocardiales</taxon>
        <taxon>Pseudonocardiaceae</taxon>
        <taxon>Pseudonocardia</taxon>
    </lineage>
</organism>
<evidence type="ECO:0000256" key="3">
    <source>
        <dbReference type="ARBA" id="ARBA00022801"/>
    </source>
</evidence>
<accession>A0A7G7MHV5</accession>
<dbReference type="SUPFAM" id="SSF53474">
    <property type="entry name" value="alpha/beta-Hydrolases"/>
    <property type="match status" value="1"/>
</dbReference>
<evidence type="ECO:0000313" key="6">
    <source>
        <dbReference type="EMBL" id="QNG52366.1"/>
    </source>
</evidence>
<dbReference type="InterPro" id="IPR029058">
    <property type="entry name" value="AB_hydrolase_fold"/>
</dbReference>
<dbReference type="GO" id="GO:0016787">
    <property type="term" value="F:hydrolase activity"/>
    <property type="evidence" value="ECO:0007669"/>
    <property type="project" value="UniProtKB-KW"/>
</dbReference>
<evidence type="ECO:0000313" key="7">
    <source>
        <dbReference type="Proteomes" id="UP000515728"/>
    </source>
</evidence>
<dbReference type="Pfam" id="PF00561">
    <property type="entry name" value="Abhydrolase_1"/>
    <property type="match status" value="1"/>
</dbReference>
<name>A0A7G7MHV5_9PSEU</name>
<feature type="chain" id="PRO_5038990893" evidence="4">
    <location>
        <begin position="27"/>
        <end position="518"/>
    </location>
</feature>
<gene>
    <name evidence="6" type="ORF">H6H00_30785</name>
</gene>